<dbReference type="Gene3D" id="2.40.170.20">
    <property type="entry name" value="TonB-dependent receptor, beta-barrel domain"/>
    <property type="match status" value="1"/>
</dbReference>
<comment type="subcellular location">
    <subcellularLocation>
        <location evidence="1">Cell outer membrane</location>
    </subcellularLocation>
</comment>
<evidence type="ECO:0008006" key="6">
    <source>
        <dbReference type="Google" id="ProtNLM"/>
    </source>
</evidence>
<evidence type="ECO:0000256" key="1">
    <source>
        <dbReference type="ARBA" id="ARBA00004442"/>
    </source>
</evidence>
<keyword evidence="3" id="KW-0998">Cell outer membrane</keyword>
<comment type="caution">
    <text evidence="4">The sequence shown here is derived from an EMBL/GenBank/DDBJ whole genome shotgun (WGS) entry which is preliminary data.</text>
</comment>
<reference evidence="4 5" key="1">
    <citation type="submission" date="2016-11" db="EMBL/GenBank/DDBJ databases">
        <title>Comparative genomics of co-occurring bacteria in distinct bioleaching systems unravels niche-specific adaptation.</title>
        <authorList>
            <person name="Zhang X."/>
            <person name="Liu X."/>
            <person name="Yin H."/>
        </authorList>
    </citation>
    <scope>NUCLEOTIDE SEQUENCE [LARGE SCALE GENOMIC DNA]</scope>
    <source>
        <strain evidence="4 5">DX</strain>
    </source>
</reference>
<accession>A0A1V3SUC6</accession>
<sequence>MNVIDTSGGPSGSCNCQMDAPVFFVTHLLVSCDLPKTALYKKATLFFDAYNLLNTNYYEPAFLTPGAGNVDALFVSPGEPINVFGGVTLTF</sequence>
<evidence type="ECO:0000256" key="3">
    <source>
        <dbReference type="ARBA" id="ARBA00023237"/>
    </source>
</evidence>
<evidence type="ECO:0000313" key="4">
    <source>
        <dbReference type="EMBL" id="OOH71211.1"/>
    </source>
</evidence>
<dbReference type="InterPro" id="IPR036942">
    <property type="entry name" value="Beta-barrel_TonB_sf"/>
</dbReference>
<organism evidence="4 5">
    <name type="scientific">Leptospirillum ferriphilum</name>
    <dbReference type="NCBI Taxonomy" id="178606"/>
    <lineage>
        <taxon>Bacteria</taxon>
        <taxon>Pseudomonadati</taxon>
        <taxon>Nitrospirota</taxon>
        <taxon>Nitrospiria</taxon>
        <taxon>Nitrospirales</taxon>
        <taxon>Nitrospiraceae</taxon>
        <taxon>Leptospirillum</taxon>
    </lineage>
</organism>
<proteinExistence type="predicted"/>
<keyword evidence="2" id="KW-0472">Membrane</keyword>
<dbReference type="EMBL" id="MPOJ01000018">
    <property type="protein sequence ID" value="OOH71211.1"/>
    <property type="molecule type" value="Genomic_DNA"/>
</dbReference>
<evidence type="ECO:0000313" key="5">
    <source>
        <dbReference type="Proteomes" id="UP000188586"/>
    </source>
</evidence>
<dbReference type="SUPFAM" id="SSF56935">
    <property type="entry name" value="Porins"/>
    <property type="match status" value="1"/>
</dbReference>
<dbReference type="Proteomes" id="UP000188586">
    <property type="component" value="Unassembled WGS sequence"/>
</dbReference>
<evidence type="ECO:0000256" key="2">
    <source>
        <dbReference type="ARBA" id="ARBA00023136"/>
    </source>
</evidence>
<protein>
    <recommendedName>
        <fullName evidence="6">TonB-dependent receptor</fullName>
    </recommendedName>
</protein>
<dbReference type="GO" id="GO:0009279">
    <property type="term" value="C:cell outer membrane"/>
    <property type="evidence" value="ECO:0007669"/>
    <property type="project" value="UniProtKB-SubCell"/>
</dbReference>
<name>A0A1V3SUC6_9BACT</name>
<gene>
    <name evidence="4" type="ORF">BOX24_09210</name>
</gene>
<dbReference type="AlphaFoldDB" id="A0A1V3SUC6"/>